<dbReference type="FunFam" id="1.20.1720.10:FF:000009">
    <property type="entry name" value="MFS multidrug transporter"/>
    <property type="match status" value="1"/>
</dbReference>
<feature type="transmembrane region" description="Helical" evidence="11">
    <location>
        <begin position="148"/>
        <end position="169"/>
    </location>
</feature>
<dbReference type="InterPro" id="IPR036259">
    <property type="entry name" value="MFS_trans_sf"/>
</dbReference>
<keyword evidence="7" id="KW-0325">Glycoprotein</keyword>
<sequence>MVSACVKVQEIEIIPPLENIPEQRLEDKASENVELSSSTATASNVHSIFTKHQKRYIIFIASWGALFSSMSIQIYYPSLNSLVHDLDVSNGLINLTVMSYMIFQGLSPMFIGDFADKTGRRPAYLLCFTIYIVANIGLALQTNYAALFILRCVQSTGISSTVALASGVVSDIATPEERGSYLGISMVGLLMGPMIGPIIGGVLAQYLGWRAIFWFLVIFAGTFTVQLLLFVPETARKIVGNGSIPPPVWNRPLINLHRTSESQANTTQPNRQKLTFPNPLRTLSIAFHKETSAVLFVNGMLFIAIFDVSAAIPSIYKDLYDLNSLQIGLCYIPFGVGAAVSSMTTGKLLDWNYRRMANKLNISTEGKRVRDIEGFPIEKARLQLVFPLVIVGGLSIFAFGWLLHFRTHIAAPTTILFLIGGCLTGASGSINTLIVDLYPDNAAAATASNNLVRCLLGAGATALIDPMLNAMGRGWCFTLIAFVVLSSGGLASAIIAFGPKWRRGG</sequence>
<evidence type="ECO:0000256" key="10">
    <source>
        <dbReference type="ARBA" id="ARBA00074746"/>
    </source>
</evidence>
<feature type="transmembrane region" description="Helical" evidence="11">
    <location>
        <begin position="384"/>
        <end position="403"/>
    </location>
</feature>
<feature type="transmembrane region" description="Helical" evidence="11">
    <location>
        <begin position="56"/>
        <end position="76"/>
    </location>
</feature>
<proteinExistence type="inferred from homology"/>
<evidence type="ECO:0000256" key="2">
    <source>
        <dbReference type="ARBA" id="ARBA00008335"/>
    </source>
</evidence>
<evidence type="ECO:0000256" key="6">
    <source>
        <dbReference type="ARBA" id="ARBA00023136"/>
    </source>
</evidence>
<feature type="transmembrane region" description="Helical" evidence="11">
    <location>
        <begin position="324"/>
        <end position="349"/>
    </location>
</feature>
<comment type="function">
    <text evidence="9">Transmembrane transporter that exports citrate across the cell membrane.</text>
</comment>
<accession>A0A5N6U3Y4</accession>
<evidence type="ECO:0000256" key="9">
    <source>
        <dbReference type="ARBA" id="ARBA00057034"/>
    </source>
</evidence>
<feature type="transmembrane region" description="Helical" evidence="11">
    <location>
        <begin position="181"/>
        <end position="206"/>
    </location>
</feature>
<evidence type="ECO:0000256" key="11">
    <source>
        <dbReference type="SAM" id="Phobius"/>
    </source>
</evidence>
<comment type="similarity">
    <text evidence="2">Belongs to the major facilitator superfamily.</text>
</comment>
<keyword evidence="6 11" id="KW-0472">Membrane</keyword>
<feature type="transmembrane region" description="Helical" evidence="11">
    <location>
        <begin position="123"/>
        <end position="142"/>
    </location>
</feature>
<dbReference type="GO" id="GO:0140115">
    <property type="term" value="P:export across plasma membrane"/>
    <property type="evidence" value="ECO:0007669"/>
    <property type="project" value="UniProtKB-ARBA"/>
</dbReference>
<gene>
    <name evidence="13" type="ORF">BDV25DRAFT_169182</name>
</gene>
<dbReference type="GO" id="GO:0015137">
    <property type="term" value="F:citrate transmembrane transporter activity"/>
    <property type="evidence" value="ECO:0007669"/>
    <property type="project" value="UniProtKB-ARBA"/>
</dbReference>
<dbReference type="Proteomes" id="UP000325780">
    <property type="component" value="Unassembled WGS sequence"/>
</dbReference>
<keyword evidence="4 11" id="KW-0812">Transmembrane</keyword>
<evidence type="ECO:0000313" key="14">
    <source>
        <dbReference type="Proteomes" id="UP000325780"/>
    </source>
</evidence>
<evidence type="ECO:0000256" key="4">
    <source>
        <dbReference type="ARBA" id="ARBA00022692"/>
    </source>
</evidence>
<feature type="domain" description="Major facilitator superfamily (MFS) profile" evidence="12">
    <location>
        <begin position="57"/>
        <end position="504"/>
    </location>
</feature>
<evidence type="ECO:0000259" key="12">
    <source>
        <dbReference type="PROSITE" id="PS50850"/>
    </source>
</evidence>
<dbReference type="AlphaFoldDB" id="A0A5N6U3Y4"/>
<dbReference type="CDD" id="cd17323">
    <property type="entry name" value="MFS_Tpo1_MDR_like"/>
    <property type="match status" value="1"/>
</dbReference>
<feature type="transmembrane region" description="Helical" evidence="11">
    <location>
        <begin position="415"/>
        <end position="438"/>
    </location>
</feature>
<name>A0A5N6U3Y4_ASPAV</name>
<evidence type="ECO:0000256" key="7">
    <source>
        <dbReference type="ARBA" id="ARBA00023180"/>
    </source>
</evidence>
<evidence type="ECO:0000256" key="1">
    <source>
        <dbReference type="ARBA" id="ARBA00004141"/>
    </source>
</evidence>
<dbReference type="PROSITE" id="PS50850">
    <property type="entry name" value="MFS"/>
    <property type="match status" value="1"/>
</dbReference>
<dbReference type="SUPFAM" id="SSF103473">
    <property type="entry name" value="MFS general substrate transporter"/>
    <property type="match status" value="1"/>
</dbReference>
<feature type="transmembrane region" description="Helical" evidence="11">
    <location>
        <begin position="212"/>
        <end position="231"/>
    </location>
</feature>
<dbReference type="OrthoDB" id="440553at2759"/>
<evidence type="ECO:0000256" key="8">
    <source>
        <dbReference type="ARBA" id="ARBA00051015"/>
    </source>
</evidence>
<evidence type="ECO:0000256" key="5">
    <source>
        <dbReference type="ARBA" id="ARBA00022989"/>
    </source>
</evidence>
<keyword evidence="14" id="KW-1185">Reference proteome</keyword>
<keyword evidence="3" id="KW-0813">Transport</keyword>
<feature type="transmembrane region" description="Helical" evidence="11">
    <location>
        <begin position="88"/>
        <end position="111"/>
    </location>
</feature>
<comment type="catalytic activity">
    <reaction evidence="8">
        <text>citrate(in) = citrate(out)</text>
        <dbReference type="Rhea" id="RHEA:33183"/>
        <dbReference type="ChEBI" id="CHEBI:16947"/>
    </reaction>
</comment>
<protein>
    <recommendedName>
        <fullName evidence="10">Citrate exporter 1</fullName>
    </recommendedName>
</protein>
<keyword evidence="5 11" id="KW-1133">Transmembrane helix</keyword>
<feature type="transmembrane region" description="Helical" evidence="11">
    <location>
        <begin position="293"/>
        <end position="312"/>
    </location>
</feature>
<dbReference type="PANTHER" id="PTHR23502">
    <property type="entry name" value="MAJOR FACILITATOR SUPERFAMILY"/>
    <property type="match status" value="1"/>
</dbReference>
<reference evidence="13 14" key="1">
    <citation type="submission" date="2019-04" db="EMBL/GenBank/DDBJ databases">
        <title>Friends and foes A comparative genomics study of 23 Aspergillus species from section Flavi.</title>
        <authorList>
            <consortium name="DOE Joint Genome Institute"/>
            <person name="Kjaerbolling I."/>
            <person name="Vesth T."/>
            <person name="Frisvad J.C."/>
            <person name="Nybo J.L."/>
            <person name="Theobald S."/>
            <person name="Kildgaard S."/>
            <person name="Isbrandt T."/>
            <person name="Kuo A."/>
            <person name="Sato A."/>
            <person name="Lyhne E.K."/>
            <person name="Kogle M.E."/>
            <person name="Wiebenga A."/>
            <person name="Kun R.S."/>
            <person name="Lubbers R.J."/>
            <person name="Makela M.R."/>
            <person name="Barry K."/>
            <person name="Chovatia M."/>
            <person name="Clum A."/>
            <person name="Daum C."/>
            <person name="Haridas S."/>
            <person name="He G."/>
            <person name="LaButti K."/>
            <person name="Lipzen A."/>
            <person name="Mondo S."/>
            <person name="Riley R."/>
            <person name="Salamov A."/>
            <person name="Simmons B.A."/>
            <person name="Magnuson J.K."/>
            <person name="Henrissat B."/>
            <person name="Mortensen U.H."/>
            <person name="Larsen T.O."/>
            <person name="Devries R.P."/>
            <person name="Grigoriev I.V."/>
            <person name="Machida M."/>
            <person name="Baker S.E."/>
            <person name="Andersen M.R."/>
        </authorList>
    </citation>
    <scope>NUCLEOTIDE SEQUENCE [LARGE SCALE GENOMIC DNA]</scope>
    <source>
        <strain evidence="13 14">IBT 18842</strain>
    </source>
</reference>
<dbReference type="GO" id="GO:0005886">
    <property type="term" value="C:plasma membrane"/>
    <property type="evidence" value="ECO:0007669"/>
    <property type="project" value="TreeGrafter"/>
</dbReference>
<dbReference type="PANTHER" id="PTHR23502:SF51">
    <property type="entry name" value="QUINIDINE RESISTANCE PROTEIN 1-RELATED"/>
    <property type="match status" value="1"/>
</dbReference>
<dbReference type="InterPro" id="IPR011701">
    <property type="entry name" value="MFS"/>
</dbReference>
<organism evidence="13 14">
    <name type="scientific">Aspergillus avenaceus</name>
    <dbReference type="NCBI Taxonomy" id="36643"/>
    <lineage>
        <taxon>Eukaryota</taxon>
        <taxon>Fungi</taxon>
        <taxon>Dikarya</taxon>
        <taxon>Ascomycota</taxon>
        <taxon>Pezizomycotina</taxon>
        <taxon>Eurotiomycetes</taxon>
        <taxon>Eurotiomycetidae</taxon>
        <taxon>Eurotiales</taxon>
        <taxon>Aspergillaceae</taxon>
        <taxon>Aspergillus</taxon>
        <taxon>Aspergillus subgen. Circumdati</taxon>
    </lineage>
</organism>
<comment type="subcellular location">
    <subcellularLocation>
        <location evidence="1">Membrane</location>
        <topology evidence="1">Multi-pass membrane protein</topology>
    </subcellularLocation>
</comment>
<dbReference type="EMBL" id="ML742041">
    <property type="protein sequence ID" value="KAE8153298.1"/>
    <property type="molecule type" value="Genomic_DNA"/>
</dbReference>
<dbReference type="Pfam" id="PF07690">
    <property type="entry name" value="MFS_1"/>
    <property type="match status" value="1"/>
</dbReference>
<dbReference type="Gene3D" id="1.20.1250.20">
    <property type="entry name" value="MFS general substrate transporter like domains"/>
    <property type="match status" value="1"/>
</dbReference>
<feature type="transmembrane region" description="Helical" evidence="11">
    <location>
        <begin position="474"/>
        <end position="497"/>
    </location>
</feature>
<evidence type="ECO:0000313" key="13">
    <source>
        <dbReference type="EMBL" id="KAE8153298.1"/>
    </source>
</evidence>
<dbReference type="FunFam" id="1.20.1250.20:FF:000172">
    <property type="entry name" value="MFS multidrug resistance transporter"/>
    <property type="match status" value="1"/>
</dbReference>
<dbReference type="InterPro" id="IPR020846">
    <property type="entry name" value="MFS_dom"/>
</dbReference>
<evidence type="ECO:0000256" key="3">
    <source>
        <dbReference type="ARBA" id="ARBA00022448"/>
    </source>
</evidence>